<gene>
    <name evidence="2" type="ORF">EZS28_054153</name>
</gene>
<dbReference type="EMBL" id="SNRW01044303">
    <property type="protein sequence ID" value="KAA6324741.1"/>
    <property type="molecule type" value="Genomic_DNA"/>
</dbReference>
<comment type="caution">
    <text evidence="2">The sequence shown here is derived from an EMBL/GenBank/DDBJ whole genome shotgun (WGS) entry which is preliminary data.</text>
</comment>
<dbReference type="AlphaFoldDB" id="A0A5J4QVC3"/>
<feature type="non-terminal residue" evidence="2">
    <location>
        <position position="194"/>
    </location>
</feature>
<protein>
    <submittedName>
        <fullName evidence="2">Uncharacterized protein</fullName>
    </submittedName>
</protein>
<sequence>MYRNLMQLQSQPPDINTQQSYDAKQPEDQNQYANVYKNEKTDQNDEIIEIIDSEEQNYLHVEDFDDEYYLHTTDNQQSIVDLLELSPKSSLQNLPEIPSFIVFSRSGSIIRSIPTFYDRLQMKDIFLSIQVLSMQSSNFGEIWRCSQNIVVEDYRFIEEQSFRMTTIEQALREFISTGRIARRPPIPLSDYLPP</sequence>
<evidence type="ECO:0000313" key="2">
    <source>
        <dbReference type="EMBL" id="KAA6324741.1"/>
    </source>
</evidence>
<name>A0A5J4QVC3_9EUKA</name>
<organism evidence="2 3">
    <name type="scientific">Streblomastix strix</name>
    <dbReference type="NCBI Taxonomy" id="222440"/>
    <lineage>
        <taxon>Eukaryota</taxon>
        <taxon>Metamonada</taxon>
        <taxon>Preaxostyla</taxon>
        <taxon>Oxymonadida</taxon>
        <taxon>Streblomastigidae</taxon>
        <taxon>Streblomastix</taxon>
    </lineage>
</organism>
<evidence type="ECO:0000313" key="3">
    <source>
        <dbReference type="Proteomes" id="UP000324800"/>
    </source>
</evidence>
<proteinExistence type="predicted"/>
<feature type="region of interest" description="Disordered" evidence="1">
    <location>
        <begin position="1"/>
        <end position="27"/>
    </location>
</feature>
<reference evidence="2 3" key="1">
    <citation type="submission" date="2019-03" db="EMBL/GenBank/DDBJ databases">
        <title>Single cell metagenomics reveals metabolic interactions within the superorganism composed of flagellate Streblomastix strix and complex community of Bacteroidetes bacteria on its surface.</title>
        <authorList>
            <person name="Treitli S.C."/>
            <person name="Kolisko M."/>
            <person name="Husnik F."/>
            <person name="Keeling P."/>
            <person name="Hampl V."/>
        </authorList>
    </citation>
    <scope>NUCLEOTIDE SEQUENCE [LARGE SCALE GENOMIC DNA]</scope>
    <source>
        <strain evidence="2">ST1C</strain>
    </source>
</reference>
<dbReference type="Proteomes" id="UP000324800">
    <property type="component" value="Unassembled WGS sequence"/>
</dbReference>
<accession>A0A5J4QVC3</accession>
<evidence type="ECO:0000256" key="1">
    <source>
        <dbReference type="SAM" id="MobiDB-lite"/>
    </source>
</evidence>